<dbReference type="VEuPathDB" id="TriTrypDB:TCDM_12561"/>
<keyword evidence="3" id="KW-0282">Flagellum</keyword>
<feature type="domain" description="DUF1663" evidence="2">
    <location>
        <begin position="3407"/>
        <end position="3614"/>
    </location>
</feature>
<dbReference type="Pfam" id="PF07909">
    <property type="entry name" value="DUF1663"/>
    <property type="match status" value="15"/>
</dbReference>
<dbReference type="VEuPathDB" id="TriTrypDB:TcG_06396"/>
<feature type="domain" description="DUF1663" evidence="2">
    <location>
        <begin position="5361"/>
        <end position="5564"/>
    </location>
</feature>
<dbReference type="VEuPathDB" id="TriTrypDB:ECC02_008010"/>
<feature type="domain" description="DUF1663" evidence="2">
    <location>
        <begin position="3734"/>
        <end position="3885"/>
    </location>
</feature>
<evidence type="ECO:0000256" key="1">
    <source>
        <dbReference type="SAM" id="MobiDB-lite"/>
    </source>
</evidence>
<dbReference type="EMBL" id="PRFC01000083">
    <property type="protein sequence ID" value="PWV09075.1"/>
    <property type="molecule type" value="Genomic_DNA"/>
</dbReference>
<dbReference type="VEuPathDB" id="TriTrypDB:TcBrA4_0092840"/>
<protein>
    <submittedName>
        <fullName evidence="3">Flagellar Member 3</fullName>
    </submittedName>
</protein>
<sequence length="6109" mass="664961">MPRQRFLRLDIPAIEIQRHAVSKKERVNVQRRVSSRRKLQLREAGDARSGREIIEAARAAYEDEDSSLTSPISSYAVNLGFSPQPDVALNPAHEKNGGPLSLEPSWAISFDSASNTPARESRRRGTSVGSESSRVFHVVHDRIGRRTAAGHHWVPEQPLRAEERRETISRKILSLEETESFSNIIQMMFQDRLIQAKLRYLRQQKEEQLWEALQDAHMCIMKEEERRNLIVSKEHLDRRRIEAGYIGKEDFEESEGRETADAKDWFFSAFQLALQQTGLTENAARQKSYLEYSKQRNSIYSQFQNTMNTLKKGQSPKGYAGSTLAANFSKSEQELINEYEENVDRIMDEEIYSLMDIIIHRNKAATSKEFVMEEKLHKNDFLTETTTGNHAVRKLAHPPRLSVQKLSSQTPLTTTNYNVLIEARTIIETDEEEARDIVLDEEILQLIKIIEETRLIQTNKNTNNGENPLSTKMSRNITNGMGTVFNTIMGLSPITKEERTTTYIENLKRDQQHSSMQNIDMTHVQKNNTARGQLVGEEREGTCGLHRDAVDSEEGAVRRCLERGEAAAVDELGEEYRSATHERAVEALAAEEDAARGELVGEEREGTCGLHRDAVDSEERAVRRCLERGEAAAVDELGEEYRSATHERAVEALAAEEDAARGELVGEEREGTCGLHRDAVDSEEGAVRRCLERGEAAAVDELGEEYRSATHERAVEALAAEEDAARGELVGEEREGTCGLHRDAVDSEERAVRRCLERGEAAAVDELGEEYRSATHERAVEALAAEEDAARGELVGDEREGTCGLHRDAVDSEERAVRRCLERGEAAAVDELGEEYRSATHERAVEALAAEEDAARGELVGEEREGTCGLHRDAVDSEERAVRRCLERGEAAAVDELGEEYGSATHERAVEALAAEEDAARGQLVGEEREDMCGLHRDAVDSEEGAVRRCLERGEAAAVDELGEEYRSATHERAVEALAAEEDAARGQLVGEEREDMCGLHRDAVDSEERAVRRCLERGEAAAVDELGEEYRSATHERAVEAVAAEEDAARGQLVGEEREDMCGLHRDAVDSEEGAVRRCLERGEAAAVDELGEEYGSATHERAVEALAAEEDAARGELVGEEREGTCGLHRDAVDSEERAVRRCLERGEAAAVDELGEEYGSATHERAVEALAAEEDAARGELVGEEREEMCGLHRDAVVSEERAVRRCLERGEAAAVDELGEEYGSATHERAVEALAAEEDAARGQLVGEEREDMCGLHRDAVDSEEGAVRRCLERGETAAVDELGEEYGSATHERAVEALAAEEDAARGELVGEEREDMCGLHRDAVDSEEGAVRRCLERGEAAAVDELGEEYRSATHERAVEALAAEEDAARGQLVGEEREDMCGLHRDAVDSEERAVRRCLERGEAAAVDELGEEYRSATHERAVEALAAEEDAARGQLVGEEREDMCGLHRDAVDSEEGAVRRCLERGEAAAVDELGEEYGSATHERAVEALAAEEDAARGELVGEEREGTCGLHRDAVDSEERAVRRCLERGEAAAVDELGEEYRSATHERAVEALAAEEDAARGQLVGEEREDMCGLHRDAVDSEEGAVRRCLERGEAAAVDELGEEYRSATHERAVEALAAEEDAARGQLVGEEREGTCGLHRDAVDSEEGAVRRRLERGEAAAVDELGEEYGSATHERAVEALAAEEDAARGELVGEEREDMCGLHRDAVDSEERAVRRCLERGEAAAVDELGEEYRSATHERAVEALAAEEDAARGQLVGEEREDMCGLHRDAVVSEERAVRRCLKRGEAAAVDELGEEYRSAKHERAVEALAAEEDAARGELVGEEREDMCGLHRDAVDSEEGAVRRCLERGEAAAVDELGEEYRSATHERAVEALAAEEDAARGQLVGEEREGTCGLHRDAVDSEERAVRRRLERGEAAAVDELGEEYGSATHERAVEALAAEEDAARGELVGEEREDMCGLHRDAVDSEEGAVRRCLERGEAAAVDELGEEYRSATHERAVEALAAEEDAARGELVGEEREDMCGLHRDAVDSEEGAVRRCLERGEAAAVDELGEEYRSATHERAVEALAAEEDAARGELVGEEREDMCGLHRDAVVSEERAVRRCLERGEAAAVDELGEEYGSATHERAVEALAAEEDAARGELVGEEREGTCGLHRDAVDSEERAVRRRLERGEAAAVDELGEEYGSATHERAVEALAAEEDAARGELVGEEREDMCGLHRDAVDSEEGAVRRCLERGEAAAVDELGEEYRSATHERAVEALAAEEDAARGELVGEEREDMCGLHRDAVDSEEGAVRRCLERGEAAAVDELGEEYRSATHERAVEALAAEEDAARGELVGEEREDMCGLHRDAVDSEEGAVRRCLERGEAAAVDELGEEYRSATHERAVEALAAEEDAARGELVGEEREDMCGLHRDAVDSEEGAVRRCLERGEAAAVDELGEEYRSATHERAVEALAAEEDAARGELVGEEREDMCGLHRDAVDSEERAVRRCLERGEAAAVDELGEEYRSATHERAVEALAAEEDAARGQLVGEEREDMCGLHRDAVDSEEGAVRRCLERGEAAAVDELGEEYRSATHERAVEALAAEEDAARGQLVGEEREDMCGLHRDAVVSEEGAVRRCLERGEAAAVDELGEEYRSATHERAVEALAAEEDAARGELVGEEREDMCGLHRDAVDSEERAVRRCLERGEAAAVDELGEEYGSATHERAVEALAAEEDAARGQLVGEEREDTCGLHRDAVDSEERAVRRCLERGEAAAVDELGEEYGSATHERAVEALAAEEDAARGELVGEEREDMCGLHRDAVVSEEGAVRRCLERGEAAAVDELGEEYRSATHERAVEALAAEEDAARGQLVGEEREDMCGLHRDAVDSEERAVRRCLERGEAAAVDELGEEYRSATHERAVEALAAEEDAARGQLVGEEREDMCGLHRDAVDSEEGAVRRCLERGEAAAVDELGEEYRSATHERAVEALAAEEDAARGQLVGEEREDMCGLHRDAVDSEEGAVRRCLERGEAAAVDELGEEYRSATHERAVEALAAEEDAARGELVGEEREDMCGLHRDAVDSEEGAVRRCLERGEAAAVDELGEEYRSATHERAVEALAAEEDAARGELVGEEREDMCGLHRDAVDSEEGAVRRCLERGEAAAVDELGEEYRSATHERAVEALAAEEDAARGELVGEEREDMCGLHRDAVDSEERAVRRCLERGEAAAVDELGEEYGSATHERAVEALAAEEDAARGQLVGEEREDMCGLHRDAVDSEEGAVRRCLERGEAAAVDELGEEYRSATHERAVEALAAEEDAARGELVGEEREGTCGLHRDAVDSEERAVRRCLERGEAAAVDELGEEYRSATHERAVEALAAEEDAARGELVGEEREGTCGLHRDAVDSEERAVRRCLERGEAAAVDELGEEYRSATHERAVEALAAEEDAARGELVGEEREGTCGLHRDAVVSEERAVRRCLERGEAAAVDELGEEYGSATHERAVEALAAEEDAARGQLVGEEREGTCGLHRDAVDSEEGAVRRCLERGETAAVDELGEEYGSATHERAVEALAAEEDAARGQLVGEEREGACGLHRDAVDSEERAVRRRLERGEAAAVDELGEEYGSATHERAVEALAAEEDAARGKLVGEEREGTCGLHRDAVDSEEGALRRRLERGEAAAVDELGEEYGSATHERAVEALAAEEDAARGQLVGEEREGTCGLHRDAVDSEERAVRRCLERGEAAAVDELGEEYGSATHERAVEALAAEEDAARGELVGEEREGACGLHRDAVDSEERAVRRRLERGEAAAVDELGEEYGSATHERAVEALAAEEDAARGELVGEEREGTCGLHRDAVDSEERAVRRRLERGEAAAVDELGEEYRSATHERAVEALAAEEDAARGQLVGEEREGACGLHRDAVDSEEGAVRRRLERGEAAAVDELGEEYGSATHERAVEALAAEEDAARGQLVGEERESTCGLHRDAVDSEEGAVRRCLERGEAAAVDELGEEYGSATHERAVEALAAEEDAARGQLVGEERESTCGLHRDAVDSEEGAVRRCLERGEAAAVDELGEEYGSATHERAVEALAAEEDAARGQLVGEEREDMCGLHRDAVDSEEGAVRRCLERGEAAAVDELGEEYRSAKHERAVEALAAEEDAARGELVGEEREDMCGLHRDAVDSEERAVRRCLERGEAAAVDELGEEYRSATHERAVEALAAEEDAARGELVGEEREDMCGLHRDAVDSEEGAVRRCLERGEAAAVDELGEEYRSATHERAVEALAAEEDAARGELVGEEREDMCGLHRDAVDSEEGAVRRCLERGEAAAVDELGEEYRSATHERAVEALAAEEDAARGELVGEEREDMCGLHRDAVDSEERAVRRCLERGEAAAVDELGEEYRSATHERAVEALAAEEDAARGQLVGEEREDMCGLHRDAVDSEEGAVRRCLERGEVAAVDELGEEYRSATHERAVEALAAEEDAARGELVGEEREGTCGLHRDAVDSEEGAVRRCLERGEAAAVDELGEEYGSATHERAVEALAAEEDAARGQLVGEEREDMCGLHRDAVDSEEGAVRRCLERGEAAAVDELGEEYRSATHERAVEALAAEEDDARGELVGEEREDMCGLHRDAVVSEERAVRRCLERGEAAAVDELGEEYGSATHERAVEALAAEEDAARGQLVGEEREGTCGLHRDAVDSEERAVRRRLERGEAAAVDELGEEYRSATHERAVEALAAEEDAARGQLVGEEREDMCGLHRDAVDSEEGAVRRCLERGEAAAVDELGEEYGSATHERAVEALAAEEDAARGELVGEEREGTCGLHRDAVDSEERAVRRRLERGEAAAVDELGEEYRSATHERAVEALAAEEDAARGQLVGEEREGACGLHRDAVDSEEGAVRRRLERGEAAAVDELGEEYGSATHERAVEALAAEEDAARGQLVGEERESTCGLHRDAVDSEEGAVRRCLERGEAAAVDELGEEYGSATHERAVEALAAEEDAARGQLVGEEREDMCGLHRDAVDSEEGAVRRCLERGEAAAVDELGEEYGSATHERAVEALAAEEDAARGELVGDEREGTCGLHRDAVVSEERAVRRRLERGEAAAVDELGEEYGSATHERAVEALAAEEDAARGQLVGEERESTCGLHRDAVDSEEGAVRRRLERGEAAAVDELGEEYGSATHERAVEALAAEEDAARGQLVGDEREGTCGLHRDAVDSEEGAVRRCLERGEAAAVDELGEEYGSATHERAVEALAAEEDAARGQLVGEEREGACGLHRDAVDSEEGAVRRCLERGEAAAVDELGEEYGSATHERAVEAVAAEEDAARGQLVGEEREGTCGLHRDAVDSEERAVRRCLERGEAAAVDELGEEYGSATHERAVEALAAEEDAARGELVGEEREGTCGLHRDAVDSEERAVRRCLERGEAAAVDELGEEYGSATHERAVEALAAEEDAARGQLVGEEREGTCGLHRDAVDSEERAVRRRLERGEAAAVDELGEEYRSATHERAVEALAAEEDAARGQLVGEERESTCGLHRDAVDSEEGAVRRCLERGEAAAVDELGEEYGSATHERAVEALAAEEDAARGQLVGEEREGACGLHRDAVDSEEGAVRRRLERGEAAAVDELGEEYGSATHERAVEALAAEEDAARGELVGDEREGTCGLHRDAVVSEEGAVRRRLERGEAAAVDELGEEYGSATHERAVEALAAEEDAARGELVGEEREDMCGLHRDAVDSEEGAVRRCLERGEAAAVDELGEEYGSATRERAVEALAAEEDAARGELVGEEREGTCGLHRDAVDSEEGALRRRLERGEAAAVDELGEEYGSATRERAVEAVAAEEDAARGELVGEEREDMCGLHRDAVDSEEGAVRRCLERGEAAAVDELGEEYRSATHERAVEAVAAEEDAARGQLVGEEREDMCGLHRDAVDSEEGAVRRCLERGEAAAVDELGEEYGSATHERAVEALAAEEDAARGELVGEEREGACGLHRVGGKRFLGVMDGILQVSVDVWSSDVSDVLFCKFVFSVLESEEDERLLLLEDESVGWRKLQKLWLRFKNGVNPSMPSACGRVNSSGLMFCRGGVLERWVVRNR</sequence>
<dbReference type="VEuPathDB" id="TriTrypDB:C4B63_76g64"/>
<feature type="domain" description="DUF1663" evidence="2">
    <location>
        <begin position="4002"/>
        <end position="4199"/>
    </location>
</feature>
<gene>
    <name evidence="3" type="ORF">C3747_83g67</name>
</gene>
<feature type="domain" description="DUF1663" evidence="2">
    <location>
        <begin position="526"/>
        <end position="683"/>
    </location>
</feature>
<dbReference type="InterPro" id="IPR012457">
    <property type="entry name" value="DUF1663"/>
</dbReference>
<dbReference type="VEuPathDB" id="TriTrypDB:Tc_MARK_40"/>
<dbReference type="VEuPathDB" id="TriTrypDB:C3747_83g67"/>
<keyword evidence="3" id="KW-0966">Cell projection</keyword>
<feature type="domain" description="DUF1663" evidence="2">
    <location>
        <begin position="2829"/>
        <end position="3029"/>
    </location>
</feature>
<feature type="region of interest" description="Disordered" evidence="1">
    <location>
        <begin position="112"/>
        <end position="131"/>
    </location>
</feature>
<keyword evidence="3" id="KW-0969">Cilium</keyword>
<feature type="domain" description="DUF1663" evidence="2">
    <location>
        <begin position="808"/>
        <end position="1014"/>
    </location>
</feature>
<feature type="domain" description="DUF1663" evidence="2">
    <location>
        <begin position="4775"/>
        <end position="4973"/>
    </location>
</feature>
<name>A0A2V2WLA3_TRYCR</name>
<feature type="domain" description="DUF1663" evidence="2">
    <location>
        <begin position="1392"/>
        <end position="1593"/>
    </location>
</feature>
<evidence type="ECO:0000313" key="4">
    <source>
        <dbReference type="Proteomes" id="UP000246078"/>
    </source>
</evidence>
<dbReference type="VEuPathDB" id="TriTrypDB:TcCLB.511809.90"/>
<reference evidence="3 4" key="1">
    <citation type="journal article" date="2018" name="Microb. Genom.">
        <title>Expanding an expanded genome: long-read sequencing of Trypanosoma cruzi.</title>
        <authorList>
            <person name="Berna L."/>
            <person name="Rodriguez M."/>
            <person name="Chiribao M.L."/>
            <person name="Parodi-Talice A."/>
            <person name="Pita S."/>
            <person name="Rijo G."/>
            <person name="Alvarez-Valin F."/>
            <person name="Robello C."/>
        </authorList>
    </citation>
    <scope>NUCLEOTIDE SEQUENCE [LARGE SCALE GENOMIC DNA]</scope>
    <source>
        <strain evidence="3 4">TCC</strain>
    </source>
</reference>
<feature type="domain" description="DUF1663" evidence="2">
    <location>
        <begin position="14"/>
        <end position="509"/>
    </location>
</feature>
<accession>A0A2V2WLA3</accession>
<dbReference type="VEuPathDB" id="TriTrypDB:TCSYLVIO_001237"/>
<dbReference type="VEuPathDB" id="TriTrypDB:TcCL_Unassigned03696"/>
<organism evidence="3 4">
    <name type="scientific">Trypanosoma cruzi</name>
    <dbReference type="NCBI Taxonomy" id="5693"/>
    <lineage>
        <taxon>Eukaryota</taxon>
        <taxon>Discoba</taxon>
        <taxon>Euglenozoa</taxon>
        <taxon>Kinetoplastea</taxon>
        <taxon>Metakinetoplastina</taxon>
        <taxon>Trypanosomatida</taxon>
        <taxon>Trypanosomatidae</taxon>
        <taxon>Trypanosoma</taxon>
        <taxon>Schizotrypanum</taxon>
    </lineage>
</organism>
<comment type="caution">
    <text evidence="3">The sequence shown here is derived from an EMBL/GenBank/DDBJ whole genome shotgun (WGS) entry which is preliminary data.</text>
</comment>
<feature type="domain" description="DUF1663" evidence="2">
    <location>
        <begin position="5039"/>
        <end position="5233"/>
    </location>
</feature>
<feature type="domain" description="DUF1663" evidence="2">
    <location>
        <begin position="5749"/>
        <end position="5948"/>
    </location>
</feature>
<evidence type="ECO:0000259" key="2">
    <source>
        <dbReference type="Pfam" id="PF07909"/>
    </source>
</evidence>
<feature type="domain" description="DUF1663" evidence="2">
    <location>
        <begin position="1854"/>
        <end position="2054"/>
    </location>
</feature>
<proteinExistence type="predicted"/>
<evidence type="ECO:0000313" key="3">
    <source>
        <dbReference type="EMBL" id="PWV09075.1"/>
    </source>
</evidence>
<dbReference type="VEuPathDB" id="TriTrypDB:TcG_06398"/>
<dbReference type="VEuPathDB" id="TriTrypDB:TcBrA4_0092770"/>
<dbReference type="VEuPathDB" id="TriTrypDB:TcCL_NonESM11131"/>
<dbReference type="Proteomes" id="UP000246078">
    <property type="component" value="Unassembled WGS sequence"/>
</dbReference>
<feature type="domain" description="DUF1663" evidence="2">
    <location>
        <begin position="2437"/>
        <end position="2639"/>
    </location>
</feature>
<feature type="domain" description="DUF1663" evidence="2">
    <location>
        <begin position="4382"/>
        <end position="4589"/>
    </location>
</feature>